<dbReference type="Pfam" id="PF00335">
    <property type="entry name" value="Tetraspanin"/>
    <property type="match status" value="1"/>
</dbReference>
<comment type="subcellular location">
    <subcellularLocation>
        <location evidence="1">Membrane</location>
        <topology evidence="1">Multi-pass membrane protein</topology>
    </subcellularLocation>
</comment>
<keyword evidence="7" id="KW-1185">Reference proteome</keyword>
<dbReference type="PRINTS" id="PR00259">
    <property type="entry name" value="TMFOUR"/>
</dbReference>
<dbReference type="SUPFAM" id="SSF48652">
    <property type="entry name" value="Tetraspanin"/>
    <property type="match status" value="1"/>
</dbReference>
<evidence type="ECO:0000256" key="5">
    <source>
        <dbReference type="SAM" id="Phobius"/>
    </source>
</evidence>
<evidence type="ECO:0000256" key="3">
    <source>
        <dbReference type="ARBA" id="ARBA00022989"/>
    </source>
</evidence>
<dbReference type="PANTHER" id="PTHR19282:SF477">
    <property type="entry name" value="TETRASPANIN"/>
    <property type="match status" value="1"/>
</dbReference>
<feature type="transmembrane region" description="Helical" evidence="5">
    <location>
        <begin position="60"/>
        <end position="84"/>
    </location>
</feature>
<gene>
    <name evidence="6" type="ORF">CAUJ_LOCUS4679</name>
</gene>
<keyword evidence="3 5" id="KW-1133">Transmembrane helix</keyword>
<dbReference type="InterPro" id="IPR008952">
    <property type="entry name" value="Tetraspanin_EC2_sf"/>
</dbReference>
<dbReference type="Gene3D" id="1.10.1450.10">
    <property type="entry name" value="Tetraspanin"/>
    <property type="match status" value="1"/>
</dbReference>
<protein>
    <recommendedName>
        <fullName evidence="8">Tetraspanin</fullName>
    </recommendedName>
</protein>
<sequence>MSLSNFPIGWNSTVKLYLFIFANCAFLACGVASLAVGVWLYTDRNDFIELTPSSFSALSAAGLCCFTGATVCIISVVGCTAVWIEGRFLMYTYMGFVLLLGIVHTVTGTTGLFYKDSAREHVRLDLLKNINATHVMTRIGRKIDLSLTWDHLQRSLKCCGADGYEDWFYSTQWPRNVTDMTNCGKVPDDGSHFYRQGCYPVFIEWLFHHIVVVNWVSIILIIAEFLVLAISYVMLREMTDVNHKNYKRCSRRQIVEEANEQLQLSPLDRVGDASQETDQTHVYSTHPGTVSDAMSIDSR</sequence>
<name>A0A8S1H5P8_9PELO</name>
<evidence type="ECO:0000256" key="2">
    <source>
        <dbReference type="ARBA" id="ARBA00022692"/>
    </source>
</evidence>
<evidence type="ECO:0000256" key="1">
    <source>
        <dbReference type="ARBA" id="ARBA00004141"/>
    </source>
</evidence>
<proteinExistence type="predicted"/>
<reference evidence="6" key="1">
    <citation type="submission" date="2020-10" db="EMBL/GenBank/DDBJ databases">
        <authorList>
            <person name="Kikuchi T."/>
        </authorList>
    </citation>
    <scope>NUCLEOTIDE SEQUENCE</scope>
    <source>
        <strain evidence="6">NKZ352</strain>
    </source>
</reference>
<evidence type="ECO:0000313" key="7">
    <source>
        <dbReference type="Proteomes" id="UP000835052"/>
    </source>
</evidence>
<dbReference type="Proteomes" id="UP000835052">
    <property type="component" value="Unassembled WGS sequence"/>
</dbReference>
<comment type="caution">
    <text evidence="6">The sequence shown here is derived from an EMBL/GenBank/DDBJ whole genome shotgun (WGS) entry which is preliminary data.</text>
</comment>
<evidence type="ECO:0000313" key="6">
    <source>
        <dbReference type="EMBL" id="CAD6188760.1"/>
    </source>
</evidence>
<dbReference type="InterPro" id="IPR018499">
    <property type="entry name" value="Tetraspanin/Peripherin"/>
</dbReference>
<evidence type="ECO:0008006" key="8">
    <source>
        <dbReference type="Google" id="ProtNLM"/>
    </source>
</evidence>
<dbReference type="EMBL" id="CAJGYM010000009">
    <property type="protein sequence ID" value="CAD6188760.1"/>
    <property type="molecule type" value="Genomic_DNA"/>
</dbReference>
<evidence type="ECO:0000256" key="4">
    <source>
        <dbReference type="ARBA" id="ARBA00023136"/>
    </source>
</evidence>
<feature type="transmembrane region" description="Helical" evidence="5">
    <location>
        <begin position="16"/>
        <end position="40"/>
    </location>
</feature>
<dbReference type="GO" id="GO:0005886">
    <property type="term" value="C:plasma membrane"/>
    <property type="evidence" value="ECO:0007669"/>
    <property type="project" value="TreeGrafter"/>
</dbReference>
<feature type="transmembrane region" description="Helical" evidence="5">
    <location>
        <begin position="212"/>
        <end position="235"/>
    </location>
</feature>
<dbReference type="OrthoDB" id="432835at2759"/>
<organism evidence="6 7">
    <name type="scientific">Caenorhabditis auriculariae</name>
    <dbReference type="NCBI Taxonomy" id="2777116"/>
    <lineage>
        <taxon>Eukaryota</taxon>
        <taxon>Metazoa</taxon>
        <taxon>Ecdysozoa</taxon>
        <taxon>Nematoda</taxon>
        <taxon>Chromadorea</taxon>
        <taxon>Rhabditida</taxon>
        <taxon>Rhabditina</taxon>
        <taxon>Rhabditomorpha</taxon>
        <taxon>Rhabditoidea</taxon>
        <taxon>Rhabditidae</taxon>
        <taxon>Peloderinae</taxon>
        <taxon>Caenorhabditis</taxon>
    </lineage>
</organism>
<accession>A0A8S1H5P8</accession>
<keyword evidence="2 5" id="KW-0812">Transmembrane</keyword>
<feature type="transmembrane region" description="Helical" evidence="5">
    <location>
        <begin position="91"/>
        <end position="114"/>
    </location>
</feature>
<dbReference type="AlphaFoldDB" id="A0A8S1H5P8"/>
<keyword evidence="4 5" id="KW-0472">Membrane</keyword>
<dbReference type="PANTHER" id="PTHR19282">
    <property type="entry name" value="TETRASPANIN"/>
    <property type="match status" value="1"/>
</dbReference>